<evidence type="ECO:0000313" key="2">
    <source>
        <dbReference type="Proteomes" id="UP001530400"/>
    </source>
</evidence>
<accession>A0ABD3NEB0</accession>
<dbReference type="Proteomes" id="UP001530400">
    <property type="component" value="Unassembled WGS sequence"/>
</dbReference>
<gene>
    <name evidence="1" type="ORF">ACHAWO_008145</name>
</gene>
<dbReference type="EMBL" id="JALLPJ020001200">
    <property type="protein sequence ID" value="KAL3774318.1"/>
    <property type="molecule type" value="Genomic_DNA"/>
</dbReference>
<dbReference type="AlphaFoldDB" id="A0ABD3NEB0"/>
<protein>
    <submittedName>
        <fullName evidence="1">Uncharacterized protein</fullName>
    </submittedName>
</protein>
<evidence type="ECO:0000313" key="1">
    <source>
        <dbReference type="EMBL" id="KAL3774318.1"/>
    </source>
</evidence>
<keyword evidence="2" id="KW-1185">Reference proteome</keyword>
<name>A0ABD3NEB0_9STRA</name>
<comment type="caution">
    <text evidence="1">The sequence shown here is derived from an EMBL/GenBank/DDBJ whole genome shotgun (WGS) entry which is preliminary data.</text>
</comment>
<reference evidence="1 2" key="1">
    <citation type="submission" date="2024-10" db="EMBL/GenBank/DDBJ databases">
        <title>Updated reference genomes for cyclostephanoid diatoms.</title>
        <authorList>
            <person name="Roberts W.R."/>
            <person name="Alverson A.J."/>
        </authorList>
    </citation>
    <scope>NUCLEOTIDE SEQUENCE [LARGE SCALE GENOMIC DNA]</scope>
    <source>
        <strain evidence="1 2">AJA010-31</strain>
    </source>
</reference>
<proteinExistence type="predicted"/>
<organism evidence="1 2">
    <name type="scientific">Cyclotella atomus</name>
    <dbReference type="NCBI Taxonomy" id="382360"/>
    <lineage>
        <taxon>Eukaryota</taxon>
        <taxon>Sar</taxon>
        <taxon>Stramenopiles</taxon>
        <taxon>Ochrophyta</taxon>
        <taxon>Bacillariophyta</taxon>
        <taxon>Coscinodiscophyceae</taxon>
        <taxon>Thalassiosirophycidae</taxon>
        <taxon>Stephanodiscales</taxon>
        <taxon>Stephanodiscaceae</taxon>
        <taxon>Cyclotella</taxon>
    </lineage>
</organism>
<sequence>MFSLEWNHSNTPQHHSPDAHSALELQVLPHVTCASSSATPQREALLTTRDPPAVGELVETAVGFNDTGDVGDAVVVREIGTGMVGDLVGWEDVGDAVLGDEVVKAVIVTVAPVF</sequence>